<proteinExistence type="predicted"/>
<dbReference type="Proteomes" id="UP000886523">
    <property type="component" value="Unassembled WGS sequence"/>
</dbReference>
<evidence type="ECO:0000256" key="1">
    <source>
        <dbReference type="ARBA" id="ARBA00004567"/>
    </source>
</evidence>
<keyword evidence="7" id="KW-0539">Nucleus</keyword>
<feature type="compositionally biased region" description="Low complexity" evidence="8">
    <location>
        <begin position="86"/>
        <end position="98"/>
    </location>
</feature>
<comment type="subcellular location">
    <subcellularLocation>
        <location evidence="1">Nucleus</location>
        <location evidence="1">Nuclear pore complex</location>
    </subcellularLocation>
</comment>
<dbReference type="AlphaFoldDB" id="A0A9P6AZK6"/>
<evidence type="ECO:0000256" key="8">
    <source>
        <dbReference type="SAM" id="MobiDB-lite"/>
    </source>
</evidence>
<evidence type="ECO:0000256" key="3">
    <source>
        <dbReference type="ARBA" id="ARBA00022816"/>
    </source>
</evidence>
<comment type="caution">
    <text evidence="9">The sequence shown here is derived from an EMBL/GenBank/DDBJ whole genome shotgun (WGS) entry which is preliminary data.</text>
</comment>
<evidence type="ECO:0008006" key="11">
    <source>
        <dbReference type="Google" id="ProtNLM"/>
    </source>
</evidence>
<keyword evidence="10" id="KW-1185">Reference proteome</keyword>
<keyword evidence="4" id="KW-0653">Protein transport</keyword>
<keyword evidence="2" id="KW-0813">Transport</keyword>
<dbReference type="PANTHER" id="PTHR13437">
    <property type="entry name" value="NUCLEOPORIN P58/P45 NUCLEOPORIN-LIKE PROTEIN 1"/>
    <property type="match status" value="1"/>
</dbReference>
<dbReference type="InterPro" id="IPR024882">
    <property type="entry name" value="NUP58/p45/49"/>
</dbReference>
<evidence type="ECO:0000313" key="10">
    <source>
        <dbReference type="Proteomes" id="UP000886523"/>
    </source>
</evidence>
<evidence type="ECO:0000256" key="6">
    <source>
        <dbReference type="ARBA" id="ARBA00023132"/>
    </source>
</evidence>
<dbReference type="GO" id="GO:0017056">
    <property type="term" value="F:structural constituent of nuclear pore"/>
    <property type="evidence" value="ECO:0007669"/>
    <property type="project" value="InterPro"/>
</dbReference>
<dbReference type="EMBL" id="MU128955">
    <property type="protein sequence ID" value="KAF9514918.1"/>
    <property type="molecule type" value="Genomic_DNA"/>
</dbReference>
<dbReference type="GO" id="GO:0005643">
    <property type="term" value="C:nuclear pore"/>
    <property type="evidence" value="ECO:0007669"/>
    <property type="project" value="UniProtKB-SubCell"/>
</dbReference>
<evidence type="ECO:0000256" key="2">
    <source>
        <dbReference type="ARBA" id="ARBA00022448"/>
    </source>
</evidence>
<accession>A0A9P6AZK6</accession>
<protein>
    <recommendedName>
        <fullName evidence="11">Nucleoporin p58/p45</fullName>
    </recommendedName>
</protein>
<keyword evidence="3" id="KW-0509">mRNA transport</keyword>
<dbReference type="PANTHER" id="PTHR13437:SF2">
    <property type="entry name" value="NUCLEOPORIN P58_P45"/>
    <property type="match status" value="1"/>
</dbReference>
<reference evidence="9" key="1">
    <citation type="journal article" date="2020" name="Nat. Commun.">
        <title>Large-scale genome sequencing of mycorrhizal fungi provides insights into the early evolution of symbiotic traits.</title>
        <authorList>
            <person name="Miyauchi S."/>
            <person name="Kiss E."/>
            <person name="Kuo A."/>
            <person name="Drula E."/>
            <person name="Kohler A."/>
            <person name="Sanchez-Garcia M."/>
            <person name="Morin E."/>
            <person name="Andreopoulos B."/>
            <person name="Barry K.W."/>
            <person name="Bonito G."/>
            <person name="Buee M."/>
            <person name="Carver A."/>
            <person name="Chen C."/>
            <person name="Cichocki N."/>
            <person name="Clum A."/>
            <person name="Culley D."/>
            <person name="Crous P.W."/>
            <person name="Fauchery L."/>
            <person name="Girlanda M."/>
            <person name="Hayes R.D."/>
            <person name="Keri Z."/>
            <person name="LaButti K."/>
            <person name="Lipzen A."/>
            <person name="Lombard V."/>
            <person name="Magnuson J."/>
            <person name="Maillard F."/>
            <person name="Murat C."/>
            <person name="Nolan M."/>
            <person name="Ohm R.A."/>
            <person name="Pangilinan J."/>
            <person name="Pereira M.F."/>
            <person name="Perotto S."/>
            <person name="Peter M."/>
            <person name="Pfister S."/>
            <person name="Riley R."/>
            <person name="Sitrit Y."/>
            <person name="Stielow J.B."/>
            <person name="Szollosi G."/>
            <person name="Zifcakova L."/>
            <person name="Stursova M."/>
            <person name="Spatafora J.W."/>
            <person name="Tedersoo L."/>
            <person name="Vaario L.M."/>
            <person name="Yamada A."/>
            <person name="Yan M."/>
            <person name="Wang P."/>
            <person name="Xu J."/>
            <person name="Bruns T."/>
            <person name="Baldrian P."/>
            <person name="Vilgalys R."/>
            <person name="Dunand C."/>
            <person name="Henrissat B."/>
            <person name="Grigoriev I.V."/>
            <person name="Hibbett D."/>
            <person name="Nagy L.G."/>
            <person name="Martin F.M."/>
        </authorList>
    </citation>
    <scope>NUCLEOTIDE SEQUENCE</scope>
    <source>
        <strain evidence="9">UP504</strain>
    </source>
</reference>
<evidence type="ECO:0000313" key="9">
    <source>
        <dbReference type="EMBL" id="KAF9514918.1"/>
    </source>
</evidence>
<dbReference type="GO" id="GO:0008139">
    <property type="term" value="F:nuclear localization sequence binding"/>
    <property type="evidence" value="ECO:0007669"/>
    <property type="project" value="InterPro"/>
</dbReference>
<keyword evidence="5" id="KW-0811">Translocation</keyword>
<dbReference type="OrthoDB" id="2538017at2759"/>
<dbReference type="GO" id="GO:0015031">
    <property type="term" value="P:protein transport"/>
    <property type="evidence" value="ECO:0007669"/>
    <property type="project" value="UniProtKB-KW"/>
</dbReference>
<feature type="region of interest" description="Disordered" evidence="8">
    <location>
        <begin position="1"/>
        <end position="102"/>
    </location>
</feature>
<sequence length="356" mass="38853">MGGFGTNNNASAANPTTAGTTAVSGTSSFGQTSTSPFSGFGLNQNTNQQSQPSSTNLFSSLSTPTQQQQQQSQAPTTSIFGTSNIFGQSQSTQPSSTGFGLGIPAQQQQQLQPQQYDLYSHLFQWSKPSTGIESVSNESFKFNDLPDSAKNALENVDAFIQKFVQISTELKTMKLGEEAEKTSKLLAEIVPITQGVANIIVSDEDVTQDLRSKVDDITRDEVTAIQIIDGLRDPNKSVNLQAHAGFPLEYYTKLTHRLIERLQTYKNTVDVCDRAETRFHERKSSALTTSYFGTLRAQHATFMALATRVAELEATLNKIRQVATAAWRAQTGSARNPFDPQFDLANPLNASIYGSR</sequence>
<keyword evidence="6" id="KW-0906">Nuclear pore complex</keyword>
<name>A0A9P6AZK6_9AGAM</name>
<dbReference type="GO" id="GO:0051028">
    <property type="term" value="P:mRNA transport"/>
    <property type="evidence" value="ECO:0007669"/>
    <property type="project" value="UniProtKB-KW"/>
</dbReference>
<evidence type="ECO:0000256" key="4">
    <source>
        <dbReference type="ARBA" id="ARBA00022927"/>
    </source>
</evidence>
<feature type="compositionally biased region" description="Low complexity" evidence="8">
    <location>
        <begin position="1"/>
        <end position="78"/>
    </location>
</feature>
<gene>
    <name evidence="9" type="ORF">BS47DRAFT_1361340</name>
</gene>
<evidence type="ECO:0000256" key="7">
    <source>
        <dbReference type="ARBA" id="ARBA00023242"/>
    </source>
</evidence>
<organism evidence="9 10">
    <name type="scientific">Hydnum rufescens UP504</name>
    <dbReference type="NCBI Taxonomy" id="1448309"/>
    <lineage>
        <taxon>Eukaryota</taxon>
        <taxon>Fungi</taxon>
        <taxon>Dikarya</taxon>
        <taxon>Basidiomycota</taxon>
        <taxon>Agaricomycotina</taxon>
        <taxon>Agaricomycetes</taxon>
        <taxon>Cantharellales</taxon>
        <taxon>Hydnaceae</taxon>
        <taxon>Hydnum</taxon>
    </lineage>
</organism>
<dbReference type="Gene3D" id="6.10.140.1350">
    <property type="match status" value="1"/>
</dbReference>
<evidence type="ECO:0000256" key="5">
    <source>
        <dbReference type="ARBA" id="ARBA00023010"/>
    </source>
</evidence>